<comment type="caution">
    <text evidence="1">The sequence shown here is derived from an EMBL/GenBank/DDBJ whole genome shotgun (WGS) entry which is preliminary data.</text>
</comment>
<protein>
    <submittedName>
        <fullName evidence="1">Uncharacterized protein</fullName>
    </submittedName>
</protein>
<evidence type="ECO:0000313" key="2">
    <source>
        <dbReference type="Proteomes" id="UP001231189"/>
    </source>
</evidence>
<feature type="non-terminal residue" evidence="1">
    <location>
        <position position="203"/>
    </location>
</feature>
<name>A0AAD8WMT2_LOLMU</name>
<proteinExistence type="predicted"/>
<organism evidence="1 2">
    <name type="scientific">Lolium multiflorum</name>
    <name type="common">Italian ryegrass</name>
    <name type="synonym">Lolium perenne subsp. multiflorum</name>
    <dbReference type="NCBI Taxonomy" id="4521"/>
    <lineage>
        <taxon>Eukaryota</taxon>
        <taxon>Viridiplantae</taxon>
        <taxon>Streptophyta</taxon>
        <taxon>Embryophyta</taxon>
        <taxon>Tracheophyta</taxon>
        <taxon>Spermatophyta</taxon>
        <taxon>Magnoliopsida</taxon>
        <taxon>Liliopsida</taxon>
        <taxon>Poales</taxon>
        <taxon>Poaceae</taxon>
        <taxon>BOP clade</taxon>
        <taxon>Pooideae</taxon>
        <taxon>Poodae</taxon>
        <taxon>Poeae</taxon>
        <taxon>Poeae Chloroplast Group 2 (Poeae type)</taxon>
        <taxon>Loliodinae</taxon>
        <taxon>Loliinae</taxon>
        <taxon>Lolium</taxon>
    </lineage>
</organism>
<reference evidence="1" key="1">
    <citation type="submission" date="2023-07" db="EMBL/GenBank/DDBJ databases">
        <title>A chromosome-level genome assembly of Lolium multiflorum.</title>
        <authorList>
            <person name="Chen Y."/>
            <person name="Copetti D."/>
            <person name="Kolliker R."/>
            <person name="Studer B."/>
        </authorList>
    </citation>
    <scope>NUCLEOTIDE SEQUENCE</scope>
    <source>
        <strain evidence="1">02402/16</strain>
        <tissue evidence="1">Leaf</tissue>
    </source>
</reference>
<evidence type="ECO:0000313" key="1">
    <source>
        <dbReference type="EMBL" id="KAK1667826.1"/>
    </source>
</evidence>
<keyword evidence="2" id="KW-1185">Reference proteome</keyword>
<dbReference type="EMBL" id="JAUUTY010000003">
    <property type="protein sequence ID" value="KAK1667826.1"/>
    <property type="molecule type" value="Genomic_DNA"/>
</dbReference>
<sequence length="203" mass="22601">ICYVEYSNIGTHSTVAYPFVTTHEAQADKGPEVLLPTAAAAPHTHTHPTLYRRTPAQQQGIPMASTIGGSGSSGGRRSRERGLAVRGVEQAEHPRAVKMARVSAGASRSGVSSSGKDGVLTIFRFMLTNHMMKSSRGYVRQELLTEAQRLEAVHKAVEKIIDYHQQQIPETEKSIEQYICQNEMQIKECLKRHVQLFWKESSR</sequence>
<dbReference type="Proteomes" id="UP001231189">
    <property type="component" value="Unassembled WGS sequence"/>
</dbReference>
<dbReference type="AlphaFoldDB" id="A0AAD8WMT2"/>
<accession>A0AAD8WMT2</accession>
<gene>
    <name evidence="1" type="ORF">QYE76_055985</name>
</gene>